<keyword evidence="2" id="KW-0812">Transmembrane</keyword>
<feature type="transmembrane region" description="Helical" evidence="2">
    <location>
        <begin position="484"/>
        <end position="504"/>
    </location>
</feature>
<feature type="compositionally biased region" description="Polar residues" evidence="1">
    <location>
        <begin position="533"/>
        <end position="558"/>
    </location>
</feature>
<feature type="region of interest" description="Disordered" evidence="1">
    <location>
        <begin position="526"/>
        <end position="605"/>
    </location>
</feature>
<name>A0AAE0D3Z9_COLKA</name>
<keyword evidence="2" id="KW-0472">Membrane</keyword>
<keyword evidence="2" id="KW-1133">Transmembrane helix</keyword>
<evidence type="ECO:0000256" key="1">
    <source>
        <dbReference type="SAM" id="MobiDB-lite"/>
    </source>
</evidence>
<organism evidence="3 4">
    <name type="scientific">Colletotrichum kahawae</name>
    <name type="common">Coffee berry disease fungus</name>
    <dbReference type="NCBI Taxonomy" id="34407"/>
    <lineage>
        <taxon>Eukaryota</taxon>
        <taxon>Fungi</taxon>
        <taxon>Dikarya</taxon>
        <taxon>Ascomycota</taxon>
        <taxon>Pezizomycotina</taxon>
        <taxon>Sordariomycetes</taxon>
        <taxon>Hypocreomycetidae</taxon>
        <taxon>Glomerellales</taxon>
        <taxon>Glomerellaceae</taxon>
        <taxon>Colletotrichum</taxon>
        <taxon>Colletotrichum gloeosporioides species complex</taxon>
    </lineage>
</organism>
<sequence length="605" mass="68630">MSANHTLTIQLVDDRQTAVNATPGFTWPAALNKLYPEDDTQSFTIKIPRPTTYYRYNYTEYCSRSLFSQWSRIYDCAAIAMSAILVQDKDYITDAENIRKANESLNFGELDSFDGIGVFRQILNCTRASCQGPHSEQLAEQFGPCGEDIAQLPSSYAKEEGLRNILNPLESLCSQVIREPEPDIAGPGITMAYIMQIALGAWFIMFSIFIPQTPKTSMIAKAARALRRLKKRFRKQASLRERRTEPWLDRLRASRFSVALFSAIVEFQEAQVFFTLAVQLASISMMVFNDSLSAIRIDWRAAKLFQAGNTLVVLLVQAELQRKKMHWWYTYLLTLIVCIFYVTIQLIGREDEYPGFKALPECGGSDGYMASILETCRSGFYDNGFDSDIMEDVFEPYLSIILISISFITLDQVAQISHLRGWVVSRVDVWRDKSLAIRRTLRCGSILWSLLWFLMNFFLAYLSFSTTYIILQKVGGTLSKKDKWTFGQIVAVLLWAPVVFKYLYLNIFGVKAGVGNRIDSQYKVVERDEDQSAPRSSQQSTDQIPLTSTSTGYKNVPNNEDGREYGGLEYPRTPKWGRHSSASGRDGASSVGSLEPQSFPWSNSR</sequence>
<feature type="transmembrane region" description="Helical" evidence="2">
    <location>
        <begin position="397"/>
        <end position="419"/>
    </location>
</feature>
<evidence type="ECO:0000313" key="4">
    <source>
        <dbReference type="Proteomes" id="UP001281614"/>
    </source>
</evidence>
<evidence type="ECO:0000256" key="2">
    <source>
        <dbReference type="SAM" id="Phobius"/>
    </source>
</evidence>
<protein>
    <submittedName>
        <fullName evidence="3">Uncharacterized protein</fullName>
    </submittedName>
</protein>
<evidence type="ECO:0000313" key="3">
    <source>
        <dbReference type="EMBL" id="KAK2755337.1"/>
    </source>
</evidence>
<feature type="transmembrane region" description="Helical" evidence="2">
    <location>
        <begin position="191"/>
        <end position="211"/>
    </location>
</feature>
<feature type="compositionally biased region" description="Polar residues" evidence="1">
    <location>
        <begin position="590"/>
        <end position="605"/>
    </location>
</feature>
<dbReference type="Proteomes" id="UP001281614">
    <property type="component" value="Unassembled WGS sequence"/>
</dbReference>
<dbReference type="EMBL" id="VYYT01000222">
    <property type="protein sequence ID" value="KAK2755337.1"/>
    <property type="molecule type" value="Genomic_DNA"/>
</dbReference>
<feature type="transmembrane region" description="Helical" evidence="2">
    <location>
        <begin position="440"/>
        <end position="464"/>
    </location>
</feature>
<reference evidence="3" key="1">
    <citation type="submission" date="2023-02" db="EMBL/GenBank/DDBJ databases">
        <title>Colletotrichum kahawae CIFC_Que2 genome sequencing and assembly.</title>
        <authorList>
            <person name="Baroncelli R."/>
        </authorList>
    </citation>
    <scope>NUCLEOTIDE SEQUENCE</scope>
    <source>
        <strain evidence="3">CIFC_Que2</strain>
    </source>
</reference>
<feature type="transmembrane region" description="Helical" evidence="2">
    <location>
        <begin position="328"/>
        <end position="347"/>
    </location>
</feature>
<gene>
    <name evidence="3" type="ORF">CKAH01_01229</name>
</gene>
<keyword evidence="4" id="KW-1185">Reference proteome</keyword>
<comment type="caution">
    <text evidence="3">The sequence shown here is derived from an EMBL/GenBank/DDBJ whole genome shotgun (WGS) entry which is preliminary data.</text>
</comment>
<proteinExistence type="predicted"/>
<dbReference type="AlphaFoldDB" id="A0AAE0D3Z9"/>
<accession>A0AAE0D3Z9</accession>